<dbReference type="PANTHER" id="PTHR11527">
    <property type="entry name" value="HEAT-SHOCK PROTEIN 20 FAMILY MEMBER"/>
    <property type="match status" value="1"/>
</dbReference>
<dbReference type="PROSITE" id="PS01031">
    <property type="entry name" value="SHSP"/>
    <property type="match status" value="1"/>
</dbReference>
<protein>
    <submittedName>
        <fullName evidence="4">Heat shock protein Hsp20</fullName>
    </submittedName>
</protein>
<name>F6DV60_DESRL</name>
<dbReference type="InterPro" id="IPR031107">
    <property type="entry name" value="Small_HSP"/>
</dbReference>
<evidence type="ECO:0000256" key="1">
    <source>
        <dbReference type="PROSITE-ProRule" id="PRU00285"/>
    </source>
</evidence>
<dbReference type="OrthoDB" id="9811615at2"/>
<gene>
    <name evidence="4" type="ordered locus">Desru_0849</name>
</gene>
<dbReference type="HOGENOM" id="CLU_046737_8_3_9"/>
<dbReference type="eggNOG" id="COG0071">
    <property type="taxonomic scope" value="Bacteria"/>
</dbReference>
<proteinExistence type="inferred from homology"/>
<dbReference type="KEGG" id="dru:Desru_0849"/>
<dbReference type="InterPro" id="IPR002068">
    <property type="entry name" value="A-crystallin/Hsp20_dom"/>
</dbReference>
<dbReference type="AlphaFoldDB" id="F6DV60"/>
<dbReference type="Proteomes" id="UP000009234">
    <property type="component" value="Chromosome"/>
</dbReference>
<sequence length="148" mass="16975">MAGLVPFNKRENSLLSTGFEGFQNMLDDFFADAWPFTRSLAGDTFKIDVQENEKEYIVEAELPGVKKEEVDVSLNEGRLNITVSKKENVDKKYKNYIHRERRLSSMTRNIFLRDSDSEGIKAKLEEGLLTITVPKVVKPDNFVKITIE</sequence>
<evidence type="ECO:0000259" key="3">
    <source>
        <dbReference type="PROSITE" id="PS01031"/>
    </source>
</evidence>
<reference evidence="5" key="1">
    <citation type="submission" date="2011-05" db="EMBL/GenBank/DDBJ databases">
        <title>Complete sequence of Desulfotomaculum ruminis DSM 2154.</title>
        <authorList>
            <person name="Lucas S."/>
            <person name="Copeland A."/>
            <person name="Lapidus A."/>
            <person name="Cheng J.-F."/>
            <person name="Goodwin L."/>
            <person name="Pitluck S."/>
            <person name="Lu M."/>
            <person name="Detter J.C."/>
            <person name="Han C."/>
            <person name="Tapia R."/>
            <person name="Land M."/>
            <person name="Hauser L."/>
            <person name="Kyrpides N."/>
            <person name="Ivanova N."/>
            <person name="Mikhailova N."/>
            <person name="Pagani I."/>
            <person name="Stams A.J.M."/>
            <person name="Plugge C.M."/>
            <person name="Muyzer G."/>
            <person name="Kuever J."/>
            <person name="Parshina S.N."/>
            <person name="Ivanova A.E."/>
            <person name="Nazina T.N."/>
            <person name="Brambilla E."/>
            <person name="Spring S."/>
            <person name="Klenk H.-P."/>
            <person name="Woyke T."/>
        </authorList>
    </citation>
    <scope>NUCLEOTIDE SEQUENCE [LARGE SCALE GENOMIC DNA]</scope>
    <source>
        <strain evidence="5">ATCC 23193 / DSM 2154 / NCIB 8452 / DL</strain>
    </source>
</reference>
<dbReference type="CDD" id="cd06471">
    <property type="entry name" value="ACD_LpsHSP_like"/>
    <property type="match status" value="1"/>
</dbReference>
<accession>F6DV60</accession>
<dbReference type="RefSeq" id="WP_013840897.1">
    <property type="nucleotide sequence ID" value="NC_015589.1"/>
</dbReference>
<keyword evidence="4" id="KW-0346">Stress response</keyword>
<organism evidence="4 5">
    <name type="scientific">Desulforamulus ruminis (strain ATCC 23193 / DSM 2154 / NCIMB 8452 / DL)</name>
    <name type="common">Desulfotomaculum ruminis</name>
    <dbReference type="NCBI Taxonomy" id="696281"/>
    <lineage>
        <taxon>Bacteria</taxon>
        <taxon>Bacillati</taxon>
        <taxon>Bacillota</taxon>
        <taxon>Clostridia</taxon>
        <taxon>Eubacteriales</taxon>
        <taxon>Peptococcaceae</taxon>
        <taxon>Desulforamulus</taxon>
    </lineage>
</organism>
<dbReference type="InterPro" id="IPR008978">
    <property type="entry name" value="HSP20-like_chaperone"/>
</dbReference>
<dbReference type="EMBL" id="CP002780">
    <property type="protein sequence ID" value="AEG59126.1"/>
    <property type="molecule type" value="Genomic_DNA"/>
</dbReference>
<evidence type="ECO:0000313" key="5">
    <source>
        <dbReference type="Proteomes" id="UP000009234"/>
    </source>
</evidence>
<dbReference type="STRING" id="696281.Desru_0849"/>
<dbReference type="Gene3D" id="2.60.40.790">
    <property type="match status" value="1"/>
</dbReference>
<evidence type="ECO:0000313" key="4">
    <source>
        <dbReference type="EMBL" id="AEG59126.1"/>
    </source>
</evidence>
<dbReference type="SUPFAM" id="SSF49764">
    <property type="entry name" value="HSP20-like chaperones"/>
    <property type="match status" value="1"/>
</dbReference>
<evidence type="ECO:0000256" key="2">
    <source>
        <dbReference type="RuleBase" id="RU003616"/>
    </source>
</evidence>
<reference evidence="4 5" key="2">
    <citation type="journal article" date="2012" name="Stand. Genomic Sci.">
        <title>Complete genome sequence of the sulfate-reducing firmicute Desulfotomaculum ruminis type strain (DL(T)).</title>
        <authorList>
            <person name="Spring S."/>
            <person name="Visser M."/>
            <person name="Lu M."/>
            <person name="Copeland A."/>
            <person name="Lapidus A."/>
            <person name="Lucas S."/>
            <person name="Cheng J.F."/>
            <person name="Han C."/>
            <person name="Tapia R."/>
            <person name="Goodwin L.A."/>
            <person name="Pitluck S."/>
            <person name="Ivanova N."/>
            <person name="Land M."/>
            <person name="Hauser L."/>
            <person name="Larimer F."/>
            <person name="Rohde M."/>
            <person name="Goker M."/>
            <person name="Detter J.C."/>
            <person name="Kyrpides N.C."/>
            <person name="Woyke T."/>
            <person name="Schaap P.J."/>
            <person name="Plugge C.M."/>
            <person name="Muyzer G."/>
            <person name="Kuever J."/>
            <person name="Pereira I.A."/>
            <person name="Parshina S.N."/>
            <person name="Bernier-Latmani R."/>
            <person name="Stams A.J."/>
            <person name="Klenk H.P."/>
        </authorList>
    </citation>
    <scope>NUCLEOTIDE SEQUENCE [LARGE SCALE GENOMIC DNA]</scope>
    <source>
        <strain evidence="5">ATCC 23193 / DSM 2154 / NCIB 8452 / DL</strain>
    </source>
</reference>
<comment type="similarity">
    <text evidence="1 2">Belongs to the small heat shock protein (HSP20) family.</text>
</comment>
<keyword evidence="5" id="KW-1185">Reference proteome</keyword>
<feature type="domain" description="SHSP" evidence="3">
    <location>
        <begin position="38"/>
        <end position="148"/>
    </location>
</feature>
<dbReference type="Pfam" id="PF00011">
    <property type="entry name" value="HSP20"/>
    <property type="match status" value="1"/>
</dbReference>